<accession>A0A448L8D7</accession>
<evidence type="ECO:0000313" key="2">
    <source>
        <dbReference type="EMBL" id="VEH16234.1"/>
    </source>
</evidence>
<evidence type="ECO:0000313" key="3">
    <source>
        <dbReference type="Proteomes" id="UP000274578"/>
    </source>
</evidence>
<sequence>MEQKTNKMYLWLLGCLTVLGLTFTACEPGGGNDNSLTREQQQQAYQQVRGSYAGKTYYQRWSATDKKYVSDSSDVKWEILTDSTLTIKNFPMSLFADYVNDNALKEALKSAPNQDITCFTGYYNLSPVGFLLNPKTAVFELNYNKGSHKISIAFAGNSNYSFGFSKVKSVVAMQIIALSLQVDAMSENKLKGNVGFIFRGKTGVAPAPSPRK</sequence>
<name>A0A448L8D7_9BACT</name>
<dbReference type="KEGG" id="poc:NCTC13071_02257"/>
<protein>
    <recommendedName>
        <fullName evidence="4">DUF4840 domain-containing protein</fullName>
    </recommendedName>
</protein>
<organism evidence="2 3">
    <name type="scientific">Segatella oris</name>
    <dbReference type="NCBI Taxonomy" id="28135"/>
    <lineage>
        <taxon>Bacteria</taxon>
        <taxon>Pseudomonadati</taxon>
        <taxon>Bacteroidota</taxon>
        <taxon>Bacteroidia</taxon>
        <taxon>Bacteroidales</taxon>
        <taxon>Prevotellaceae</taxon>
        <taxon>Segatella</taxon>
    </lineage>
</organism>
<dbReference type="Pfam" id="PF16128">
    <property type="entry name" value="DUF4840"/>
    <property type="match status" value="1"/>
</dbReference>
<dbReference type="PROSITE" id="PS51257">
    <property type="entry name" value="PROKAR_LIPOPROTEIN"/>
    <property type="match status" value="1"/>
</dbReference>
<proteinExistence type="predicted"/>
<dbReference type="RefSeq" id="WP_018919595.1">
    <property type="nucleotide sequence ID" value="NZ_JBHRLW010000146.1"/>
</dbReference>
<dbReference type="GeneID" id="85013016"/>
<dbReference type="AlphaFoldDB" id="A0A448L8D7"/>
<reference evidence="2 3" key="1">
    <citation type="submission" date="2018-12" db="EMBL/GenBank/DDBJ databases">
        <authorList>
            <consortium name="Pathogen Informatics"/>
        </authorList>
    </citation>
    <scope>NUCLEOTIDE SEQUENCE [LARGE SCALE GENOMIC DNA]</scope>
    <source>
        <strain evidence="2 3">NCTC13071</strain>
    </source>
</reference>
<feature type="chain" id="PRO_5019520050" description="DUF4840 domain-containing protein" evidence="1">
    <location>
        <begin position="28"/>
        <end position="212"/>
    </location>
</feature>
<evidence type="ECO:0000256" key="1">
    <source>
        <dbReference type="SAM" id="SignalP"/>
    </source>
</evidence>
<keyword evidence="1" id="KW-0732">Signal</keyword>
<feature type="signal peptide" evidence="1">
    <location>
        <begin position="1"/>
        <end position="27"/>
    </location>
</feature>
<gene>
    <name evidence="2" type="ORF">NCTC13071_02257</name>
</gene>
<evidence type="ECO:0008006" key="4">
    <source>
        <dbReference type="Google" id="ProtNLM"/>
    </source>
</evidence>
<dbReference type="InterPro" id="IPR032293">
    <property type="entry name" value="DUF4840"/>
</dbReference>
<dbReference type="EMBL" id="LR134384">
    <property type="protein sequence ID" value="VEH16234.1"/>
    <property type="molecule type" value="Genomic_DNA"/>
</dbReference>
<dbReference type="Proteomes" id="UP000274578">
    <property type="component" value="Chromosome 1"/>
</dbReference>